<evidence type="ECO:0000313" key="2">
    <source>
        <dbReference type="EMBL" id="VAX02200.1"/>
    </source>
</evidence>
<keyword evidence="2" id="KW-0489">Methyltransferase</keyword>
<dbReference type="EC" id="2.1.1.77" evidence="2"/>
<organism evidence="2">
    <name type="scientific">hydrothermal vent metagenome</name>
    <dbReference type="NCBI Taxonomy" id="652676"/>
    <lineage>
        <taxon>unclassified sequences</taxon>
        <taxon>metagenomes</taxon>
        <taxon>ecological metagenomes</taxon>
    </lineage>
</organism>
<dbReference type="AlphaFoldDB" id="A0A3B1AVD6"/>
<dbReference type="CDD" id="cd02440">
    <property type="entry name" value="AdoMet_MTases"/>
    <property type="match status" value="1"/>
</dbReference>
<sequence>MEQNNISNSSIETARFNMVQQQIRPWSSSIPDDSILNLISSIPREDFVANQYRHLAFSDSEIPIGFGQTMMSPKMEARLLQVLNIKPHESVLEIGTGSGYLTALLANLARHVVTVEIIPELKEQAQAKLKSHGIVNVSCESGDASQGWPQNGSYDVIVVTGSIPTMQHDFRESLNTGGRLFVVVGDAPVMSAQLIRCTGKNQWTQESLFETMLVPLSNISQPDRFIF</sequence>
<reference evidence="2" key="1">
    <citation type="submission" date="2018-06" db="EMBL/GenBank/DDBJ databases">
        <authorList>
            <person name="Zhirakovskaya E."/>
        </authorList>
    </citation>
    <scope>NUCLEOTIDE SEQUENCE</scope>
</reference>
<dbReference type="GO" id="GO:0005737">
    <property type="term" value="C:cytoplasm"/>
    <property type="evidence" value="ECO:0007669"/>
    <property type="project" value="TreeGrafter"/>
</dbReference>
<evidence type="ECO:0000256" key="1">
    <source>
        <dbReference type="ARBA" id="ARBA00005369"/>
    </source>
</evidence>
<protein>
    <submittedName>
        <fullName evidence="2">Protein-L-isoaspartate O-methyltransferase</fullName>
        <ecNumber evidence="2">2.1.1.77</ecNumber>
    </submittedName>
</protein>
<dbReference type="SUPFAM" id="SSF53335">
    <property type="entry name" value="S-adenosyl-L-methionine-dependent methyltransferases"/>
    <property type="match status" value="1"/>
</dbReference>
<comment type="similarity">
    <text evidence="1">Belongs to the methyltransferase superfamily. L-isoaspartyl/D-aspartyl protein methyltransferase family.</text>
</comment>
<accession>A0A3B1AVD6</accession>
<keyword evidence="2" id="KW-0808">Transferase</keyword>
<dbReference type="Gene3D" id="3.40.50.150">
    <property type="entry name" value="Vaccinia Virus protein VP39"/>
    <property type="match status" value="1"/>
</dbReference>
<dbReference type="PANTHER" id="PTHR11579:SF18">
    <property type="entry name" value="PROTEIN-L-ISOASPARTATE O-METHYLTRANSFERASE"/>
    <property type="match status" value="1"/>
</dbReference>
<dbReference type="EMBL" id="UOFS01000054">
    <property type="protein sequence ID" value="VAX02200.1"/>
    <property type="molecule type" value="Genomic_DNA"/>
</dbReference>
<gene>
    <name evidence="2" type="ORF">MNBD_GAMMA22-453</name>
</gene>
<dbReference type="GO" id="GO:0004719">
    <property type="term" value="F:protein-L-isoaspartate (D-aspartate) O-methyltransferase activity"/>
    <property type="evidence" value="ECO:0007669"/>
    <property type="project" value="UniProtKB-EC"/>
</dbReference>
<dbReference type="PANTHER" id="PTHR11579">
    <property type="entry name" value="PROTEIN-L-ISOASPARTATE O-METHYLTRANSFERASE"/>
    <property type="match status" value="1"/>
</dbReference>
<dbReference type="InterPro" id="IPR000682">
    <property type="entry name" value="PCMT"/>
</dbReference>
<name>A0A3B1AVD6_9ZZZZ</name>
<dbReference type="Pfam" id="PF01135">
    <property type="entry name" value="PCMT"/>
    <property type="match status" value="1"/>
</dbReference>
<proteinExistence type="inferred from homology"/>
<dbReference type="GO" id="GO:0032259">
    <property type="term" value="P:methylation"/>
    <property type="evidence" value="ECO:0007669"/>
    <property type="project" value="UniProtKB-KW"/>
</dbReference>
<dbReference type="InterPro" id="IPR029063">
    <property type="entry name" value="SAM-dependent_MTases_sf"/>
</dbReference>